<gene>
    <name evidence="2" type="ORF">AW10_03412</name>
</gene>
<evidence type="ECO:0000313" key="3">
    <source>
        <dbReference type="Proteomes" id="UP000021816"/>
    </source>
</evidence>
<dbReference type="EMBL" id="JEMX01000087">
    <property type="protein sequence ID" value="EXI77925.1"/>
    <property type="molecule type" value="Genomic_DNA"/>
</dbReference>
<name>A0A011PM56_9PROT</name>
<proteinExistence type="predicted"/>
<evidence type="ECO:0000256" key="1">
    <source>
        <dbReference type="SAM" id="SignalP"/>
    </source>
</evidence>
<dbReference type="Proteomes" id="UP000021816">
    <property type="component" value="Unassembled WGS sequence"/>
</dbReference>
<dbReference type="PATRIC" id="fig|1454003.3.peg.3464"/>
<feature type="chain" id="PRO_5001461381" evidence="1">
    <location>
        <begin position="20"/>
        <end position="121"/>
    </location>
</feature>
<comment type="caution">
    <text evidence="2">The sequence shown here is derived from an EMBL/GenBank/DDBJ whole genome shotgun (WGS) entry which is preliminary data.</text>
</comment>
<evidence type="ECO:0000313" key="2">
    <source>
        <dbReference type="EMBL" id="EXI77925.1"/>
    </source>
</evidence>
<accession>A0A011PM56</accession>
<dbReference type="STRING" id="1454003.AW10_03412"/>
<organism evidence="2 3">
    <name type="scientific">Candidatus Accumulibacter appositus</name>
    <dbReference type="NCBI Taxonomy" id="1454003"/>
    <lineage>
        <taxon>Bacteria</taxon>
        <taxon>Pseudomonadati</taxon>
        <taxon>Pseudomonadota</taxon>
        <taxon>Betaproteobacteria</taxon>
        <taxon>Candidatus Accumulibacter</taxon>
    </lineage>
</organism>
<sequence length="121" mass="12446">MKRLTFLAALSFLAGPAAATPESAADASAASSLAAIGDLGQLNGQALACGEMAIASEAKKLAIRHAPKTRRYGESFEEETNAAFLAQGQMGHAPCPTASTFSGRLNELSERLQTLLPAAAQ</sequence>
<protein>
    <submittedName>
        <fullName evidence="2">Uncharacterized protein</fullName>
    </submittedName>
</protein>
<dbReference type="AlphaFoldDB" id="A0A011PM56"/>
<reference evidence="2 3" key="1">
    <citation type="submission" date="2014-02" db="EMBL/GenBank/DDBJ databases">
        <title>Expanding our view of genomic diversity in Candidatus Accumulibacter clades.</title>
        <authorList>
            <person name="Skennerton C.T."/>
            <person name="Barr J.J."/>
            <person name="Slater F.R."/>
            <person name="Bond P.L."/>
            <person name="Tyson G.W."/>
        </authorList>
    </citation>
    <scope>NUCLEOTIDE SEQUENCE [LARGE SCALE GENOMIC DNA]</scope>
    <source>
        <strain evidence="3">BA-92</strain>
    </source>
</reference>
<keyword evidence="1" id="KW-0732">Signal</keyword>
<feature type="signal peptide" evidence="1">
    <location>
        <begin position="1"/>
        <end position="19"/>
    </location>
</feature>